<dbReference type="Proteomes" id="UP000217250">
    <property type="component" value="Chromosome"/>
</dbReference>
<evidence type="ECO:0000256" key="6">
    <source>
        <dbReference type="ARBA" id="ARBA00023316"/>
    </source>
</evidence>
<dbReference type="PROSITE" id="PS52029">
    <property type="entry name" value="LD_TPASE"/>
    <property type="match status" value="1"/>
</dbReference>
<dbReference type="Pfam" id="PF01471">
    <property type="entry name" value="PG_binding_1"/>
    <property type="match status" value="1"/>
</dbReference>
<dbReference type="GO" id="GO:0008360">
    <property type="term" value="P:regulation of cell shape"/>
    <property type="evidence" value="ECO:0007669"/>
    <property type="project" value="UniProtKB-UniRule"/>
</dbReference>
<keyword evidence="6 7" id="KW-0961">Cell wall biogenesis/degradation</keyword>
<dbReference type="InterPro" id="IPR038063">
    <property type="entry name" value="Transpep_catalytic_dom"/>
</dbReference>
<dbReference type="PANTHER" id="PTHR41533:SF2">
    <property type="entry name" value="BLR7131 PROTEIN"/>
    <property type="match status" value="1"/>
</dbReference>
<dbReference type="Gene3D" id="2.40.440.10">
    <property type="entry name" value="L,D-transpeptidase catalytic domain-like"/>
    <property type="match status" value="1"/>
</dbReference>
<dbReference type="InterPro" id="IPR045380">
    <property type="entry name" value="LD_TPept_scaffold_dom"/>
</dbReference>
<evidence type="ECO:0000313" key="10">
    <source>
        <dbReference type="Proteomes" id="UP000217250"/>
    </source>
</evidence>
<dbReference type="KEGG" id="cgh:CGC50_12830"/>
<evidence type="ECO:0000256" key="7">
    <source>
        <dbReference type="PROSITE-ProRule" id="PRU01373"/>
    </source>
</evidence>
<dbReference type="Pfam" id="PF03734">
    <property type="entry name" value="YkuD"/>
    <property type="match status" value="1"/>
</dbReference>
<evidence type="ECO:0000256" key="3">
    <source>
        <dbReference type="ARBA" id="ARBA00022679"/>
    </source>
</evidence>
<dbReference type="GeneID" id="84809422"/>
<dbReference type="RefSeq" id="WP_095911119.1">
    <property type="nucleotide sequence ID" value="NZ_CP022386.1"/>
</dbReference>
<dbReference type="SUPFAM" id="SSF47090">
    <property type="entry name" value="PGBD-like"/>
    <property type="match status" value="1"/>
</dbReference>
<dbReference type="Gene3D" id="1.10.101.10">
    <property type="entry name" value="PGBD-like superfamily/PGBD"/>
    <property type="match status" value="1"/>
</dbReference>
<dbReference type="InterPro" id="IPR052905">
    <property type="entry name" value="LD-transpeptidase_YkuD-like"/>
</dbReference>
<protein>
    <submittedName>
        <fullName evidence="9">Murein L,D-transpeptidase</fullName>
    </submittedName>
</protein>
<comment type="pathway">
    <text evidence="1 7">Cell wall biogenesis; peptidoglycan biosynthesis.</text>
</comment>
<evidence type="ECO:0000256" key="2">
    <source>
        <dbReference type="ARBA" id="ARBA00005992"/>
    </source>
</evidence>
<keyword evidence="5 7" id="KW-0573">Peptidoglycan synthesis</keyword>
<comment type="similarity">
    <text evidence="2">Belongs to the YkuD family.</text>
</comment>
<dbReference type="InterPro" id="IPR002477">
    <property type="entry name" value="Peptidoglycan-bd-like"/>
</dbReference>
<dbReference type="AlphaFoldDB" id="A0A250FV47"/>
<dbReference type="CDD" id="cd16913">
    <property type="entry name" value="YkuD_like"/>
    <property type="match status" value="1"/>
</dbReference>
<dbReference type="GO" id="GO:0071555">
    <property type="term" value="P:cell wall organization"/>
    <property type="evidence" value="ECO:0007669"/>
    <property type="project" value="UniProtKB-UniRule"/>
</dbReference>
<evidence type="ECO:0000313" key="9">
    <source>
        <dbReference type="EMBL" id="ATA87938.1"/>
    </source>
</evidence>
<dbReference type="GO" id="GO:0009252">
    <property type="term" value="P:peptidoglycan biosynthetic process"/>
    <property type="evidence" value="ECO:0007669"/>
    <property type="project" value="UniProtKB-UniPathway"/>
</dbReference>
<keyword evidence="4 7" id="KW-0133">Cell shape</keyword>
<dbReference type="Pfam" id="PF20142">
    <property type="entry name" value="Scaffold"/>
    <property type="match status" value="1"/>
</dbReference>
<feature type="active site" description="Proton donor/acceptor" evidence="7">
    <location>
        <position position="456"/>
    </location>
</feature>
<dbReference type="SUPFAM" id="SSF141523">
    <property type="entry name" value="L,D-transpeptidase catalytic domain-like"/>
    <property type="match status" value="1"/>
</dbReference>
<evidence type="ECO:0000256" key="1">
    <source>
        <dbReference type="ARBA" id="ARBA00004752"/>
    </source>
</evidence>
<keyword evidence="3" id="KW-0808">Transferase</keyword>
<dbReference type="InterPro" id="IPR036365">
    <property type="entry name" value="PGBD-like_sf"/>
</dbReference>
<accession>A0A250FV47</accession>
<evidence type="ECO:0000259" key="8">
    <source>
        <dbReference type="PROSITE" id="PS52029"/>
    </source>
</evidence>
<evidence type="ECO:0000256" key="5">
    <source>
        <dbReference type="ARBA" id="ARBA00022984"/>
    </source>
</evidence>
<dbReference type="UniPathway" id="UPA00219"/>
<organism evidence="9 10">
    <name type="scientific">Capnocytophaga gingivalis</name>
    <dbReference type="NCBI Taxonomy" id="1017"/>
    <lineage>
        <taxon>Bacteria</taxon>
        <taxon>Pseudomonadati</taxon>
        <taxon>Bacteroidota</taxon>
        <taxon>Flavobacteriia</taxon>
        <taxon>Flavobacteriales</taxon>
        <taxon>Flavobacteriaceae</taxon>
        <taxon>Capnocytophaga</taxon>
    </lineage>
</organism>
<dbReference type="InterPro" id="IPR036366">
    <property type="entry name" value="PGBDSf"/>
</dbReference>
<feature type="active site" description="Nucleophile" evidence="7">
    <location>
        <position position="475"/>
    </location>
</feature>
<reference evidence="10" key="1">
    <citation type="submission" date="2017-06" db="EMBL/GenBank/DDBJ databases">
        <title>Capnocytophaga spp. assemblies.</title>
        <authorList>
            <person name="Gulvik C.A."/>
        </authorList>
    </citation>
    <scope>NUCLEOTIDE SEQUENCE [LARGE SCALE GENOMIC DNA]</scope>
    <source>
        <strain evidence="10">H1496</strain>
    </source>
</reference>
<dbReference type="GO" id="GO:0016740">
    <property type="term" value="F:transferase activity"/>
    <property type="evidence" value="ECO:0007669"/>
    <property type="project" value="UniProtKB-KW"/>
</dbReference>
<dbReference type="PROSITE" id="PS51257">
    <property type="entry name" value="PROKAR_LIPOPROTEIN"/>
    <property type="match status" value="1"/>
</dbReference>
<name>A0A250FV47_9FLAO</name>
<dbReference type="OrthoDB" id="9778545at2"/>
<dbReference type="GO" id="GO:0004180">
    <property type="term" value="F:carboxypeptidase activity"/>
    <property type="evidence" value="ECO:0007669"/>
    <property type="project" value="UniProtKB-ARBA"/>
</dbReference>
<evidence type="ECO:0000256" key="4">
    <source>
        <dbReference type="ARBA" id="ARBA00022960"/>
    </source>
</evidence>
<dbReference type="InterPro" id="IPR005490">
    <property type="entry name" value="LD_TPept_cat_dom"/>
</dbReference>
<feature type="domain" description="L,D-TPase catalytic" evidence="8">
    <location>
        <begin position="323"/>
        <end position="503"/>
    </location>
</feature>
<gene>
    <name evidence="9" type="ORF">CGC50_12830</name>
</gene>
<dbReference type="PANTHER" id="PTHR41533">
    <property type="entry name" value="L,D-TRANSPEPTIDASE HI_1667-RELATED"/>
    <property type="match status" value="1"/>
</dbReference>
<sequence>MLKHLCFLFFSLLLIGCKEKNSKAVVDEFADREINESYQSVSLQDTAVATLKKVTIKDPLYKPAIEREVVDFYKKYNYQTRWLYQNKPSPLFTSYIQVLTALSDYGFFPENYRQKELSQKVDSLYKGTLSLTDLEETDREITASFLLFTRHLTRGRVPKVGDEKRVWKRTRPLLDNVELLLKLKDNDNLSQIIEALQPQQPFYKAMAQRYRELEKDTAEVLTPFAITDLKSYTIGYADSTILALRACLKHKGYESPIQENPQQVDSLLVEAVKDFQRSIGIPADGVPGAQTMGYLLMTAKEKRDLLLLNMERLRWHNKDLGEDYILVNIPEYRLRLFHKDSLVFQTRVVVGNPETPTPIFSDSLRYVEFRPTWSVPQSIVRKEMIPNIISSRDSLKYAKRGYKLYENDKEIDPATVNWRDERISKRAFYFVEAPSENNSLGLVKFVLYNDMSIYLHDTPSKRLFGNTQRTYSHGCIRVEYPERLATKLLRGSEEWDAEKVKEAMTTGRDQRRIRPKQHFVIDVSYLTAWIDEEGKLIIRNDPYQFDKEQLKILNRYKSM</sequence>
<dbReference type="EMBL" id="CP022386">
    <property type="protein sequence ID" value="ATA87938.1"/>
    <property type="molecule type" value="Genomic_DNA"/>
</dbReference>
<proteinExistence type="inferred from homology"/>